<dbReference type="EMBL" id="JALBUF010000017">
    <property type="protein sequence ID" value="MCI0184574.1"/>
    <property type="molecule type" value="Genomic_DNA"/>
</dbReference>
<dbReference type="Proteomes" id="UP001139263">
    <property type="component" value="Unassembled WGS sequence"/>
</dbReference>
<comment type="caution">
    <text evidence="1">The sequence shown here is derived from an EMBL/GenBank/DDBJ whole genome shotgun (WGS) entry which is preliminary data.</text>
</comment>
<organism evidence="1 2">
    <name type="scientific">Sulfoacidibacillus ferrooxidans</name>
    <dbReference type="NCBI Taxonomy" id="2005001"/>
    <lineage>
        <taxon>Bacteria</taxon>
        <taxon>Bacillati</taxon>
        <taxon>Bacillota</taxon>
        <taxon>Bacilli</taxon>
        <taxon>Bacillales</taxon>
        <taxon>Alicyclobacillaceae</taxon>
        <taxon>Sulfoacidibacillus</taxon>
    </lineage>
</organism>
<dbReference type="Gene3D" id="2.10.260.10">
    <property type="match status" value="1"/>
</dbReference>
<reference evidence="1" key="1">
    <citation type="submission" date="2022-03" db="EMBL/GenBank/DDBJ databases">
        <title>Draft Genome Sequence of Firmicute Strain S0AB, a Heterotrophic Iron/Sulfur-Oxidizing Extreme Acidophile.</title>
        <authorList>
            <person name="Vergara E."/>
            <person name="Pakostova E."/>
            <person name="Johnson D.B."/>
            <person name="Holmes D.S."/>
        </authorList>
    </citation>
    <scope>NUCLEOTIDE SEQUENCE</scope>
    <source>
        <strain evidence="1">S0AB</strain>
    </source>
</reference>
<dbReference type="InterPro" id="IPR037914">
    <property type="entry name" value="SpoVT-AbrB_sf"/>
</dbReference>
<name>A0A9X1VB25_9BACL</name>
<evidence type="ECO:0008006" key="3">
    <source>
        <dbReference type="Google" id="ProtNLM"/>
    </source>
</evidence>
<evidence type="ECO:0000313" key="1">
    <source>
        <dbReference type="EMBL" id="MCI0184574.1"/>
    </source>
</evidence>
<sequence length="57" mass="6661">MTDFEEAPLASKWVVYIDETGMISLPYVICDQLGFQIGDEVELDLDEQHIYMRHVQK</sequence>
<dbReference type="AlphaFoldDB" id="A0A9X1VB25"/>
<dbReference type="SUPFAM" id="SSF89447">
    <property type="entry name" value="AbrB/MazE/MraZ-like"/>
    <property type="match status" value="1"/>
</dbReference>
<dbReference type="RefSeq" id="WP_241716373.1">
    <property type="nucleotide sequence ID" value="NZ_JALBUF010000017.1"/>
</dbReference>
<protein>
    <recommendedName>
        <fullName evidence="3">SpoVT-AbrB domain-containing protein</fullName>
    </recommendedName>
</protein>
<accession>A0A9X1VB25</accession>
<proteinExistence type="predicted"/>
<keyword evidence="2" id="KW-1185">Reference proteome</keyword>
<gene>
    <name evidence="1" type="ORF">MM817_02871</name>
</gene>
<evidence type="ECO:0000313" key="2">
    <source>
        <dbReference type="Proteomes" id="UP001139263"/>
    </source>
</evidence>